<protein>
    <recommendedName>
        <fullName evidence="4">VPLPA-CTERM sorting domain-containing protein</fullName>
    </recommendedName>
</protein>
<organism evidence="2 3">
    <name type="scientific">Thiohalobacter thiocyanaticus</name>
    <dbReference type="NCBI Taxonomy" id="585455"/>
    <lineage>
        <taxon>Bacteria</taxon>
        <taxon>Pseudomonadati</taxon>
        <taxon>Pseudomonadota</taxon>
        <taxon>Gammaproteobacteria</taxon>
        <taxon>Thiohalobacterales</taxon>
        <taxon>Thiohalobacteraceae</taxon>
        <taxon>Thiohalobacter</taxon>
    </lineage>
</organism>
<reference evidence="2 3" key="1">
    <citation type="journal article" date="2010" name="Int. J. Syst. Evol. Microbiol.">
        <title>Thiohalobacter thiocyanaticus gen. nov., sp. nov., a moderately halophilic, sulfur-oxidizing gammaproteobacterium from hypersaline lakes, that utilizes thiocyanate.</title>
        <authorList>
            <person name="Sorokin D.Y."/>
            <person name="Kovaleva O.L."/>
            <person name="Tourova T.P."/>
            <person name="Muyzer G."/>
        </authorList>
    </citation>
    <scope>NUCLEOTIDE SEQUENCE [LARGE SCALE GENOMIC DNA]</scope>
    <source>
        <strain evidence="2 3">Hrh1</strain>
    </source>
</reference>
<evidence type="ECO:0008006" key="4">
    <source>
        <dbReference type="Google" id="ProtNLM"/>
    </source>
</evidence>
<accession>A0A426QL18</accession>
<dbReference type="EMBL" id="QZMU01000001">
    <property type="protein sequence ID" value="RRQ22452.1"/>
    <property type="molecule type" value="Genomic_DNA"/>
</dbReference>
<proteinExistence type="predicted"/>
<evidence type="ECO:0000313" key="3">
    <source>
        <dbReference type="Proteomes" id="UP000287798"/>
    </source>
</evidence>
<sequence length="147" mass="15453">MLYGPGVYTIYTDCPSGQPSCGSGASYTVTVNQGQIMGHLLFDWSGNTNIDVINVWESGQFGPSPMFTGTQTTTDSYSGDDATVWSLMSTDWDGDGINGAGMVDGPFVGFSANFNLVKPVPIPAALWLFGSGVVGLVAVARRRTAVL</sequence>
<feature type="transmembrane region" description="Helical" evidence="1">
    <location>
        <begin position="120"/>
        <end position="140"/>
    </location>
</feature>
<evidence type="ECO:0000256" key="1">
    <source>
        <dbReference type="SAM" id="Phobius"/>
    </source>
</evidence>
<evidence type="ECO:0000313" key="2">
    <source>
        <dbReference type="EMBL" id="RRQ22452.1"/>
    </source>
</evidence>
<keyword evidence="3" id="KW-1185">Reference proteome</keyword>
<comment type="caution">
    <text evidence="2">The sequence shown here is derived from an EMBL/GenBank/DDBJ whole genome shotgun (WGS) entry which is preliminary data.</text>
</comment>
<keyword evidence="1" id="KW-0472">Membrane</keyword>
<gene>
    <name evidence="2" type="ORF">D6C00_11200</name>
</gene>
<dbReference type="Proteomes" id="UP000287798">
    <property type="component" value="Unassembled WGS sequence"/>
</dbReference>
<name>A0A426QL18_9GAMM</name>
<dbReference type="AlphaFoldDB" id="A0A426QL18"/>
<keyword evidence="1" id="KW-1133">Transmembrane helix</keyword>
<keyword evidence="1" id="KW-0812">Transmembrane</keyword>